<keyword evidence="5 10" id="KW-0812">Transmembrane</keyword>
<evidence type="ECO:0000256" key="3">
    <source>
        <dbReference type="ARBA" id="ARBA00005316"/>
    </source>
</evidence>
<evidence type="ECO:0000256" key="1">
    <source>
        <dbReference type="ARBA" id="ARBA00004477"/>
    </source>
</evidence>
<sequence length="543" mass="60932">MAVDAVTEPEFGEKRVHHIAALCLGIFCIVVGVPLWWKTTEVYRVSLPYSDIQHLSDTKIEYLTQVEVVWAVNKDVGSVFLSDLAVQLNRQLEKKDQPSLTSRFEVIVREAEKAELAALEKIGAVSDLQQIMPSDALHKYSVIITKTSSLLSQPILALNNNIFLPYNGAAESALAAQITQLLKDVMRESTVVKNLEAARRMKIERPDKSSMRSFRFHPGYDVTFTLMVPEPERVRVDWDIETGIKDYLQPLKASLDEYIDISISSQVLYFIGIGGRPKKGDGFYFFQEQDLPHIINPLESKLGSHASNNPGMNFIVYIPTVNKRPLFIHDNKGVPVPSNSFLSPRWGGVMIYNSESSGVNSSQPDSNVNVDMHKVMEVFISQMRLLLNINAQLMTEELLIVQTGSARLQQWELSAWLRSRCVENLAAATLTLQSLAQLLEEIGNIVINDEIGKEVESAVASIKDSQRQLLLGDLHAAFLASRAAVEASELAFFHPSLLELLYFPEDQKFAIYIPLFLPISIPILTSVLHAIKFFRRPPKIKSE</sequence>
<protein>
    <submittedName>
        <fullName evidence="12">GPI transamidase component PIG-S isoform X1</fullName>
    </submittedName>
</protein>
<dbReference type="PANTHER" id="PTHR21072:SF13">
    <property type="entry name" value="GPI TRANSAMIDASE COMPONENT PIG-S"/>
    <property type="match status" value="1"/>
</dbReference>
<evidence type="ECO:0000313" key="12">
    <source>
        <dbReference type="RefSeq" id="XP_005093987.1"/>
    </source>
</evidence>
<comment type="similarity">
    <text evidence="3">Belongs to the PIGS family.</text>
</comment>
<dbReference type="RefSeq" id="XP_005093987.1">
    <property type="nucleotide sequence ID" value="XM_005093930.3"/>
</dbReference>
<evidence type="ECO:0000313" key="11">
    <source>
        <dbReference type="Proteomes" id="UP000694888"/>
    </source>
</evidence>
<evidence type="ECO:0000256" key="7">
    <source>
        <dbReference type="ARBA" id="ARBA00022989"/>
    </source>
</evidence>
<keyword evidence="4" id="KW-0337">GPI-anchor biosynthesis</keyword>
<keyword evidence="7 10" id="KW-1133">Transmembrane helix</keyword>
<keyword evidence="8 10" id="KW-0472">Membrane</keyword>
<dbReference type="GeneID" id="101850546"/>
<evidence type="ECO:0000256" key="5">
    <source>
        <dbReference type="ARBA" id="ARBA00022692"/>
    </source>
</evidence>
<comment type="pathway">
    <text evidence="2">Glycolipid biosynthesis; glycosylphosphatidylinositol-anchor biosynthesis.</text>
</comment>
<evidence type="ECO:0000256" key="6">
    <source>
        <dbReference type="ARBA" id="ARBA00022824"/>
    </source>
</evidence>
<proteinExistence type="inferred from homology"/>
<reference evidence="12" key="1">
    <citation type="submission" date="2025-08" db="UniProtKB">
        <authorList>
            <consortium name="RefSeq"/>
        </authorList>
    </citation>
    <scope>IDENTIFICATION</scope>
</reference>
<accession>A0ABM0JHU6</accession>
<keyword evidence="11" id="KW-1185">Reference proteome</keyword>
<feature type="transmembrane region" description="Helical" evidence="10">
    <location>
        <begin position="19"/>
        <end position="37"/>
    </location>
</feature>
<dbReference type="Proteomes" id="UP000694888">
    <property type="component" value="Unplaced"/>
</dbReference>
<evidence type="ECO:0000256" key="8">
    <source>
        <dbReference type="ARBA" id="ARBA00023136"/>
    </source>
</evidence>
<feature type="transmembrane region" description="Helical" evidence="10">
    <location>
        <begin position="509"/>
        <end position="531"/>
    </location>
</feature>
<evidence type="ECO:0000256" key="10">
    <source>
        <dbReference type="SAM" id="Phobius"/>
    </source>
</evidence>
<keyword evidence="9" id="KW-0325">Glycoprotein</keyword>
<dbReference type="Pfam" id="PF10510">
    <property type="entry name" value="PIG-S"/>
    <property type="match status" value="1"/>
</dbReference>
<keyword evidence="6" id="KW-0256">Endoplasmic reticulum</keyword>
<dbReference type="InterPro" id="IPR019540">
    <property type="entry name" value="PtdIno-glycan_biosynth_class_S"/>
</dbReference>
<name>A0ABM0JHU6_APLCA</name>
<dbReference type="PANTHER" id="PTHR21072">
    <property type="entry name" value="GPI TRANSAMIDASE COMPONENT PIG-S"/>
    <property type="match status" value="1"/>
</dbReference>
<gene>
    <name evidence="12" type="primary">LOC101850546</name>
</gene>
<evidence type="ECO:0000256" key="4">
    <source>
        <dbReference type="ARBA" id="ARBA00022502"/>
    </source>
</evidence>
<evidence type="ECO:0000256" key="2">
    <source>
        <dbReference type="ARBA" id="ARBA00004687"/>
    </source>
</evidence>
<comment type="subcellular location">
    <subcellularLocation>
        <location evidence="1">Endoplasmic reticulum membrane</location>
        <topology evidence="1">Multi-pass membrane protein</topology>
    </subcellularLocation>
</comment>
<evidence type="ECO:0000256" key="9">
    <source>
        <dbReference type="ARBA" id="ARBA00023180"/>
    </source>
</evidence>
<organism evidence="11 12">
    <name type="scientific">Aplysia californica</name>
    <name type="common">California sea hare</name>
    <dbReference type="NCBI Taxonomy" id="6500"/>
    <lineage>
        <taxon>Eukaryota</taxon>
        <taxon>Metazoa</taxon>
        <taxon>Spiralia</taxon>
        <taxon>Lophotrochozoa</taxon>
        <taxon>Mollusca</taxon>
        <taxon>Gastropoda</taxon>
        <taxon>Heterobranchia</taxon>
        <taxon>Euthyneura</taxon>
        <taxon>Tectipleura</taxon>
        <taxon>Aplysiida</taxon>
        <taxon>Aplysioidea</taxon>
        <taxon>Aplysiidae</taxon>
        <taxon>Aplysia</taxon>
    </lineage>
</organism>